<dbReference type="PANTHER" id="PTHR47319">
    <property type="entry name" value="CALCIUM-BINDING PROTEIN KIC"/>
    <property type="match status" value="1"/>
</dbReference>
<evidence type="ECO:0000313" key="3">
    <source>
        <dbReference type="EMBL" id="MQL97778.1"/>
    </source>
</evidence>
<feature type="domain" description="EF-hand" evidence="2">
    <location>
        <begin position="66"/>
        <end position="101"/>
    </location>
</feature>
<dbReference type="Proteomes" id="UP000652761">
    <property type="component" value="Unassembled WGS sequence"/>
</dbReference>
<reference evidence="3" key="1">
    <citation type="submission" date="2017-07" db="EMBL/GenBank/DDBJ databases">
        <title>Taro Niue Genome Assembly and Annotation.</title>
        <authorList>
            <person name="Atibalentja N."/>
            <person name="Keating K."/>
            <person name="Fields C.J."/>
        </authorList>
    </citation>
    <scope>NUCLEOTIDE SEQUENCE</scope>
    <source>
        <strain evidence="3">Niue_2</strain>
        <tissue evidence="3">Leaf</tissue>
    </source>
</reference>
<dbReference type="InterPro" id="IPR002048">
    <property type="entry name" value="EF_hand_dom"/>
</dbReference>
<dbReference type="GO" id="GO:0005509">
    <property type="term" value="F:calcium ion binding"/>
    <property type="evidence" value="ECO:0007669"/>
    <property type="project" value="InterPro"/>
</dbReference>
<dbReference type="InterPro" id="IPR011992">
    <property type="entry name" value="EF-hand-dom_pair"/>
</dbReference>
<dbReference type="EMBL" id="NMUH01002098">
    <property type="protein sequence ID" value="MQL97778.1"/>
    <property type="molecule type" value="Genomic_DNA"/>
</dbReference>
<dbReference type="InterPro" id="IPR044205">
    <property type="entry name" value="KIC/PBP1/KRP1"/>
</dbReference>
<dbReference type="SUPFAM" id="SSF47473">
    <property type="entry name" value="EF-hand"/>
    <property type="match status" value="1"/>
</dbReference>
<dbReference type="OrthoDB" id="343296at2759"/>
<accession>A0A843VMI5</accession>
<sequence length="123" mass="13394">MSKGSTAASTQLAFEDFLPSMAERLGAEGLIGELCKGFRLLMDPRKGLITAESLRRNSAALGLGPLDDDEVVGMLREGDLDGDGSLNEMEFCVLMFRLSPELMQGSRRLLEEALETELHGFSI</sequence>
<dbReference type="AlphaFoldDB" id="A0A843VMI5"/>
<keyword evidence="4" id="KW-1185">Reference proteome</keyword>
<dbReference type="Pfam" id="PF13833">
    <property type="entry name" value="EF-hand_8"/>
    <property type="match status" value="1"/>
</dbReference>
<evidence type="ECO:0000313" key="4">
    <source>
        <dbReference type="Proteomes" id="UP000652761"/>
    </source>
</evidence>
<evidence type="ECO:0000259" key="2">
    <source>
        <dbReference type="PROSITE" id="PS50222"/>
    </source>
</evidence>
<organism evidence="3 4">
    <name type="scientific">Colocasia esculenta</name>
    <name type="common">Wild taro</name>
    <name type="synonym">Arum esculentum</name>
    <dbReference type="NCBI Taxonomy" id="4460"/>
    <lineage>
        <taxon>Eukaryota</taxon>
        <taxon>Viridiplantae</taxon>
        <taxon>Streptophyta</taxon>
        <taxon>Embryophyta</taxon>
        <taxon>Tracheophyta</taxon>
        <taxon>Spermatophyta</taxon>
        <taxon>Magnoliopsida</taxon>
        <taxon>Liliopsida</taxon>
        <taxon>Araceae</taxon>
        <taxon>Aroideae</taxon>
        <taxon>Colocasieae</taxon>
        <taxon>Colocasia</taxon>
    </lineage>
</organism>
<dbReference type="PROSITE" id="PS00018">
    <property type="entry name" value="EF_HAND_1"/>
    <property type="match status" value="1"/>
</dbReference>
<keyword evidence="1" id="KW-0106">Calcium</keyword>
<protein>
    <recommendedName>
        <fullName evidence="2">EF-hand domain-containing protein</fullName>
    </recommendedName>
</protein>
<dbReference type="Gene3D" id="1.10.238.10">
    <property type="entry name" value="EF-hand"/>
    <property type="match status" value="1"/>
</dbReference>
<proteinExistence type="predicted"/>
<evidence type="ECO:0000256" key="1">
    <source>
        <dbReference type="ARBA" id="ARBA00022837"/>
    </source>
</evidence>
<gene>
    <name evidence="3" type="ORF">Taro_030481</name>
</gene>
<dbReference type="PROSITE" id="PS50222">
    <property type="entry name" value="EF_HAND_2"/>
    <property type="match status" value="1"/>
</dbReference>
<dbReference type="InterPro" id="IPR018247">
    <property type="entry name" value="EF_Hand_1_Ca_BS"/>
</dbReference>
<name>A0A843VMI5_COLES</name>
<dbReference type="PANTHER" id="PTHR47319:SF6">
    <property type="entry name" value="OS06G0683400 PROTEIN"/>
    <property type="match status" value="1"/>
</dbReference>
<comment type="caution">
    <text evidence="3">The sequence shown here is derived from an EMBL/GenBank/DDBJ whole genome shotgun (WGS) entry which is preliminary data.</text>
</comment>